<proteinExistence type="predicted"/>
<gene>
    <name evidence="3" type="ORF">N1851_029917</name>
</gene>
<dbReference type="InterPro" id="IPR036445">
    <property type="entry name" value="GPCR_2_extracell_dom_sf"/>
</dbReference>
<dbReference type="Proteomes" id="UP001174136">
    <property type="component" value="Unassembled WGS sequence"/>
</dbReference>
<sequence>MLPDPHVLKTRGSAQTNKMNVKLPPDDNDSKCNQTLERLYRLGAMFTVDCWLHWSRYATATTTTSRPTGEYDGQFSRRCWRRKRDTSFGLSFLISPLNGSNTKNTVHRSWGLEHVASDAGHCIIKREHEKCMEQIEQHAPNDDLEFGATIFDPHLAHDEPKAMKKKEADTIFQIWWCPWLWDNLTCWQAASVGQVVEVNCPELFSFMGPHDGK</sequence>
<dbReference type="GO" id="GO:0004930">
    <property type="term" value="F:G protein-coupled receptor activity"/>
    <property type="evidence" value="ECO:0007669"/>
    <property type="project" value="InterPro"/>
</dbReference>
<accession>A0AA47NR87</accession>
<organism evidence="3 4">
    <name type="scientific">Merluccius polli</name>
    <name type="common">Benguela hake</name>
    <name type="synonym">Merluccius cadenati</name>
    <dbReference type="NCBI Taxonomy" id="89951"/>
    <lineage>
        <taxon>Eukaryota</taxon>
        <taxon>Metazoa</taxon>
        <taxon>Chordata</taxon>
        <taxon>Craniata</taxon>
        <taxon>Vertebrata</taxon>
        <taxon>Euteleostomi</taxon>
        <taxon>Actinopterygii</taxon>
        <taxon>Neopterygii</taxon>
        <taxon>Teleostei</taxon>
        <taxon>Neoteleostei</taxon>
        <taxon>Acanthomorphata</taxon>
        <taxon>Zeiogadaria</taxon>
        <taxon>Gadariae</taxon>
        <taxon>Gadiformes</taxon>
        <taxon>Gadoidei</taxon>
        <taxon>Merlucciidae</taxon>
        <taxon>Merluccius</taxon>
    </lineage>
</organism>
<dbReference type="InterPro" id="IPR001879">
    <property type="entry name" value="GPCR_2_extracellular_dom"/>
</dbReference>
<name>A0AA47NR87_MERPO</name>
<dbReference type="EMBL" id="JAOPHQ010005703">
    <property type="protein sequence ID" value="KAK0134465.1"/>
    <property type="molecule type" value="Genomic_DNA"/>
</dbReference>
<evidence type="ECO:0000313" key="4">
    <source>
        <dbReference type="Proteomes" id="UP001174136"/>
    </source>
</evidence>
<dbReference type="GO" id="GO:0016020">
    <property type="term" value="C:membrane"/>
    <property type="evidence" value="ECO:0007669"/>
    <property type="project" value="InterPro"/>
</dbReference>
<keyword evidence="3" id="KW-0675">Receptor</keyword>
<protein>
    <submittedName>
        <fullName evidence="3">Pituitary adenylate cyclase-activating polypeptide type I receptor</fullName>
    </submittedName>
</protein>
<feature type="domain" description="G-protein coupled receptors family 2 profile 1" evidence="2">
    <location>
        <begin position="130"/>
        <end position="213"/>
    </location>
</feature>
<dbReference type="PROSITE" id="PS00649">
    <property type="entry name" value="G_PROTEIN_RECEP_F2_1"/>
    <property type="match status" value="1"/>
</dbReference>
<comment type="caution">
    <text evidence="3">The sequence shown here is derived from an EMBL/GenBank/DDBJ whole genome shotgun (WGS) entry which is preliminary data.</text>
</comment>
<dbReference type="Pfam" id="PF02793">
    <property type="entry name" value="HRM"/>
    <property type="match status" value="1"/>
</dbReference>
<evidence type="ECO:0000259" key="2">
    <source>
        <dbReference type="PROSITE" id="PS50227"/>
    </source>
</evidence>
<dbReference type="PROSITE" id="PS50227">
    <property type="entry name" value="G_PROTEIN_RECEP_F2_3"/>
    <property type="match status" value="1"/>
</dbReference>
<reference evidence="3" key="1">
    <citation type="journal article" date="2023" name="Front. Mar. Sci.">
        <title>A new Merluccius polli reference genome to investigate the effects of global change in West African waters.</title>
        <authorList>
            <person name="Mateo J.L."/>
            <person name="Blanco-Fernandez C."/>
            <person name="Garcia-Vazquez E."/>
            <person name="Machado-Schiaffino G."/>
        </authorList>
    </citation>
    <scope>NUCLEOTIDE SEQUENCE</scope>
    <source>
        <strain evidence="3">C29</strain>
        <tissue evidence="3">Fin</tissue>
    </source>
</reference>
<keyword evidence="4" id="KW-1185">Reference proteome</keyword>
<feature type="region of interest" description="Disordered" evidence="1">
    <location>
        <begin position="1"/>
        <end position="28"/>
    </location>
</feature>
<evidence type="ECO:0000313" key="3">
    <source>
        <dbReference type="EMBL" id="KAK0134465.1"/>
    </source>
</evidence>
<evidence type="ECO:0000256" key="1">
    <source>
        <dbReference type="SAM" id="MobiDB-lite"/>
    </source>
</evidence>
<dbReference type="SUPFAM" id="SSF111418">
    <property type="entry name" value="Hormone receptor domain"/>
    <property type="match status" value="1"/>
</dbReference>
<dbReference type="Gene3D" id="4.10.1240.10">
    <property type="entry name" value="GPCR, family 2, extracellular hormone receptor domain"/>
    <property type="match status" value="1"/>
</dbReference>
<dbReference type="AlphaFoldDB" id="A0AA47NR87"/>
<dbReference type="InterPro" id="IPR017983">
    <property type="entry name" value="GPCR_2_secretin-like_CS"/>
</dbReference>